<evidence type="ECO:0000313" key="1">
    <source>
        <dbReference type="EMBL" id="KKK58284.1"/>
    </source>
</evidence>
<proteinExistence type="predicted"/>
<organism evidence="1">
    <name type="scientific">marine sediment metagenome</name>
    <dbReference type="NCBI Taxonomy" id="412755"/>
    <lineage>
        <taxon>unclassified sequences</taxon>
        <taxon>metagenomes</taxon>
        <taxon>ecological metagenomes</taxon>
    </lineage>
</organism>
<accession>A0A0F8YW43</accession>
<protein>
    <submittedName>
        <fullName evidence="1">Uncharacterized protein</fullName>
    </submittedName>
</protein>
<dbReference type="AlphaFoldDB" id="A0A0F8YW43"/>
<feature type="non-terminal residue" evidence="1">
    <location>
        <position position="1"/>
    </location>
</feature>
<reference evidence="1" key="1">
    <citation type="journal article" date="2015" name="Nature">
        <title>Complex archaea that bridge the gap between prokaryotes and eukaryotes.</title>
        <authorList>
            <person name="Spang A."/>
            <person name="Saw J.H."/>
            <person name="Jorgensen S.L."/>
            <person name="Zaremba-Niedzwiedzka K."/>
            <person name="Martijn J."/>
            <person name="Lind A.E."/>
            <person name="van Eijk R."/>
            <person name="Schleper C."/>
            <person name="Guy L."/>
            <person name="Ettema T.J."/>
        </authorList>
    </citation>
    <scope>NUCLEOTIDE SEQUENCE</scope>
</reference>
<gene>
    <name evidence="1" type="ORF">LCGC14_3046000</name>
</gene>
<sequence length="28" mass="3139">INERNPYFDLVAGVGIEHHDLLGMNQVS</sequence>
<comment type="caution">
    <text evidence="1">The sequence shown here is derived from an EMBL/GenBank/DDBJ whole genome shotgun (WGS) entry which is preliminary data.</text>
</comment>
<name>A0A0F8YW43_9ZZZZ</name>
<dbReference type="EMBL" id="LAZR01064058">
    <property type="protein sequence ID" value="KKK58284.1"/>
    <property type="molecule type" value="Genomic_DNA"/>
</dbReference>